<evidence type="ECO:0000313" key="2">
    <source>
        <dbReference type="EMBL" id="MFL9880570.1"/>
    </source>
</evidence>
<accession>A0ABW8ZCR3</accession>
<evidence type="ECO:0000313" key="3">
    <source>
        <dbReference type="Proteomes" id="UP001629214"/>
    </source>
</evidence>
<evidence type="ECO:0008006" key="4">
    <source>
        <dbReference type="Google" id="ProtNLM"/>
    </source>
</evidence>
<comment type="caution">
    <text evidence="2">The sequence shown here is derived from an EMBL/GenBank/DDBJ whole genome shotgun (WGS) entry which is preliminary data.</text>
</comment>
<organism evidence="2 3">
    <name type="scientific">Herbaspirillum rhizosphaerae</name>
    <dbReference type="NCBI Taxonomy" id="346179"/>
    <lineage>
        <taxon>Bacteria</taxon>
        <taxon>Pseudomonadati</taxon>
        <taxon>Pseudomonadota</taxon>
        <taxon>Betaproteobacteria</taxon>
        <taxon>Burkholderiales</taxon>
        <taxon>Oxalobacteraceae</taxon>
        <taxon>Herbaspirillum</taxon>
    </lineage>
</organism>
<dbReference type="EMBL" id="JAQQFR010000014">
    <property type="protein sequence ID" value="MFL9880570.1"/>
    <property type="molecule type" value="Genomic_DNA"/>
</dbReference>
<dbReference type="RefSeq" id="WP_408169597.1">
    <property type="nucleotide sequence ID" value="NZ_JAQQFR010000014.1"/>
</dbReference>
<reference evidence="2 3" key="1">
    <citation type="journal article" date="2024" name="Chem. Sci.">
        <title>Discovery of megapolipeptins by genome mining of a Burkholderiales bacteria collection.</title>
        <authorList>
            <person name="Paulo B.S."/>
            <person name="Recchia M.J.J."/>
            <person name="Lee S."/>
            <person name="Fergusson C.H."/>
            <person name="Romanowski S.B."/>
            <person name="Hernandez A."/>
            <person name="Krull N."/>
            <person name="Liu D.Y."/>
            <person name="Cavanagh H."/>
            <person name="Bos A."/>
            <person name="Gray C.A."/>
            <person name="Murphy B.T."/>
            <person name="Linington R.G."/>
            <person name="Eustaquio A.S."/>
        </authorList>
    </citation>
    <scope>NUCLEOTIDE SEQUENCE [LARGE SCALE GENOMIC DNA]</scope>
    <source>
        <strain evidence="2 3">RL21-008-BIB-B</strain>
    </source>
</reference>
<gene>
    <name evidence="2" type="ORF">PQR63_19395</name>
</gene>
<keyword evidence="3" id="KW-1185">Reference proteome</keyword>
<sequence length="236" mass="26273">MKNLLFLILVAVGLTGCVHDREIYPGSPASGVDPLANSNSPCPDLSGEYEFIASLLKGDQNEKIYGRTHGLDSVLPISGYATEWTKMIRGYRTKEGTRFQERPRYGKITQISERVYLLSVFYDDGLAGEYHTDLTDKSKFVCMNNRLIGGGRSQNSGSSEWGKNDSSGMYQIYKDEDGNLIREQISQVHMNALLGIPTGTAEYFYTIRFKKLNPDSVTSPQKDKDSKSPQSARSTS</sequence>
<evidence type="ECO:0000256" key="1">
    <source>
        <dbReference type="SAM" id="MobiDB-lite"/>
    </source>
</evidence>
<protein>
    <recommendedName>
        <fullName evidence="4">Lipoprotein</fullName>
    </recommendedName>
</protein>
<proteinExistence type="predicted"/>
<dbReference type="Proteomes" id="UP001629214">
    <property type="component" value="Unassembled WGS sequence"/>
</dbReference>
<name>A0ABW8ZCR3_9BURK</name>
<dbReference type="PROSITE" id="PS51257">
    <property type="entry name" value="PROKAR_LIPOPROTEIN"/>
    <property type="match status" value="1"/>
</dbReference>
<feature type="region of interest" description="Disordered" evidence="1">
    <location>
        <begin position="214"/>
        <end position="236"/>
    </location>
</feature>